<organism evidence="4">
    <name type="scientific">Tobacco albetovirus 1</name>
    <dbReference type="NCBI Taxonomy" id="1971235"/>
    <lineage>
        <taxon>Viruses</taxon>
        <taxon>Riboviria</taxon>
        <taxon>Riboviria incertae sedis</taxon>
        <taxon>Tonesaviridae</taxon>
        <taxon>Albetovirus</taxon>
        <taxon>Albetovirus alphatabaci</taxon>
    </lineage>
</organism>
<dbReference type="GO" id="GO:0019028">
    <property type="term" value="C:viral capsid"/>
    <property type="evidence" value="ECO:0007669"/>
    <property type="project" value="UniProtKB-KW"/>
</dbReference>
<keyword evidence="2 4" id="KW-0167">Capsid protein</keyword>
<protein>
    <submittedName>
        <fullName evidence="4">Coat protein</fullName>
    </submittedName>
</protein>
<dbReference type="GO" id="GO:0005198">
    <property type="term" value="F:structural molecule activity"/>
    <property type="evidence" value="ECO:0007669"/>
    <property type="project" value="InterPro"/>
</dbReference>
<dbReference type="Gene3D" id="2.60.120.20">
    <property type="match status" value="1"/>
</dbReference>
<gene>
    <name evidence="4" type="primary">ORF1</name>
</gene>
<sequence>MANKQNNGRKSIQMRAVRRMIKSHLEHKRFALLNTGNTNATAGTVQNLSNGIIQGDDINQRSGDQVRIVSHKLHVRGTAITVSQTFRFIWFRDNMNRGTTPTVLEVLNTANFMSQYNPISLQQKRFTILKDVTLNCSLTGESIKDRTINLPGQLVNYNGATAVAASNGPGAIFMLQIGDSLVGLWDSSYEAVYTDA</sequence>
<dbReference type="InterPro" id="IPR037164">
    <property type="entry name" value="Satellite_virus_coat_sf"/>
</dbReference>
<dbReference type="EMBL" id="MW241163">
    <property type="protein sequence ID" value="QWT83760.1"/>
    <property type="molecule type" value="Genomic_RNA"/>
</dbReference>
<comment type="subcellular location">
    <subcellularLocation>
        <location evidence="1">Virion</location>
    </subcellularLocation>
</comment>
<reference evidence="4" key="1">
    <citation type="submission" date="2020-11" db="EMBL/GenBank/DDBJ databases">
        <authorList>
            <person name="Knierim D."/>
            <person name="Margaria P."/>
            <person name="Menzel W."/>
            <person name="Winter S."/>
        </authorList>
    </citation>
    <scope>NUCLEOTIDE SEQUENCE</scope>
    <source>
        <strain evidence="4">DSMZ PV-0218</strain>
    </source>
</reference>
<keyword evidence="3" id="KW-0946">Virion</keyword>
<dbReference type="CDD" id="cd00259">
    <property type="entry name" value="STNV"/>
    <property type="match status" value="1"/>
</dbReference>
<name>A0A8F2FBY8_9VIRU</name>
<evidence type="ECO:0000256" key="2">
    <source>
        <dbReference type="ARBA" id="ARBA00022561"/>
    </source>
</evidence>
<evidence type="ECO:0000256" key="1">
    <source>
        <dbReference type="ARBA" id="ARBA00004328"/>
    </source>
</evidence>
<proteinExistence type="predicted"/>
<dbReference type="InterPro" id="IPR029053">
    <property type="entry name" value="Viral_coat"/>
</dbReference>
<dbReference type="Pfam" id="PF03898">
    <property type="entry name" value="TNV_CP"/>
    <property type="match status" value="1"/>
</dbReference>
<dbReference type="InterPro" id="IPR010392">
    <property type="entry name" value="Satellite_virus_coat"/>
</dbReference>
<evidence type="ECO:0000256" key="3">
    <source>
        <dbReference type="ARBA" id="ARBA00022844"/>
    </source>
</evidence>
<dbReference type="SUPFAM" id="SSF88650">
    <property type="entry name" value="Satellite viruses"/>
    <property type="match status" value="1"/>
</dbReference>
<dbReference type="InterPro" id="IPR005597">
    <property type="entry name" value="Satellite_CP-like"/>
</dbReference>
<accession>A0A8F2FBY8</accession>
<evidence type="ECO:0000313" key="4">
    <source>
        <dbReference type="EMBL" id="QWT83760.1"/>
    </source>
</evidence>